<dbReference type="PANTHER" id="PTHR10997">
    <property type="entry name" value="IMPORTIN-7, 8, 11"/>
    <property type="match status" value="1"/>
</dbReference>
<dbReference type="STRING" id="6832.A0A553PRH1"/>
<reference evidence="11 12" key="1">
    <citation type="journal article" date="2018" name="Nat. Ecol. Evol.">
        <title>Genomic signatures of mitonuclear coevolution across populations of Tigriopus californicus.</title>
        <authorList>
            <person name="Barreto F.S."/>
            <person name="Watson E.T."/>
            <person name="Lima T.G."/>
            <person name="Willett C.S."/>
            <person name="Edmands S."/>
            <person name="Li W."/>
            <person name="Burton R.S."/>
        </authorList>
    </citation>
    <scope>NUCLEOTIDE SEQUENCE [LARGE SCALE GENOMIC DNA]</scope>
    <source>
        <strain evidence="11 12">San Diego</strain>
    </source>
</reference>
<evidence type="ECO:0000256" key="4">
    <source>
        <dbReference type="ARBA" id="ARBA00018945"/>
    </source>
</evidence>
<keyword evidence="12" id="KW-1185">Reference proteome</keyword>
<dbReference type="Pfam" id="PF03378">
    <property type="entry name" value="CAS_CSE1"/>
    <property type="match status" value="1"/>
</dbReference>
<evidence type="ECO:0000259" key="10">
    <source>
        <dbReference type="PROSITE" id="PS50166"/>
    </source>
</evidence>
<dbReference type="GO" id="GO:0005635">
    <property type="term" value="C:nuclear envelope"/>
    <property type="evidence" value="ECO:0007669"/>
    <property type="project" value="TreeGrafter"/>
</dbReference>
<dbReference type="SMART" id="SM00913">
    <property type="entry name" value="IBN_N"/>
    <property type="match status" value="1"/>
</dbReference>
<dbReference type="OMA" id="AENEFLM"/>
<comment type="similarity">
    <text evidence="3">Belongs to the XPO2/CSE1 family.</text>
</comment>
<sequence length="957" mass="108376">MDLNEATLLDLSATLSQTLSPDRAVRTQAESNLHSLANQRGFPLVLLSLLDKDQVELQVRVAGAIHFKNLIKATWKVTEDSDDKIHAEDRDRIKQLIVDMMLKSPPHIQKQLSNAIAIIGQQDFPMKWPELLQNMVQKFASGDFHLINGVLQTAASIFEKYSFEMKSQKLWEEIKFVLDNFAQPFTDLMNATMGLAKQHAANPDALKVIFGSLVQIAKIFYYLNYQDLPEFFEDNITVWMNHFHELLTSDNKILKTEDEEEPGLLEELKSQICDNIGELKQFVTAVWNLLLTVGPQVKYDLLASNAIQFLASVADRQQYKSLFEDRNVLSSICEKVIVPNIEMRDIDVEQFEDNAEEYIRRDLEGSDVDTRRRAACDLVKGLSRYFESQITEIFGAYVKTMLEMYATNPAQKWRSKDAAIYLVTSLATRAKTAKHGITQTNQLVDLSDFCLKYIIPDLQSQNVNELPVIKADAIKYVMTFRSQLPPETIKACLPLLIPFLRAESHVVHTYAAAAVDKILIMKKPGLQDALVSSQDLAPLAEQLLTGLFGAFSLPGSTENEYVMKCVMRSFSTLKESVIPYLASLLPVLTQKLQLAAKNPTRPHYNHYLFESLGLSIRIVCKTQPQAVANFESVLFPVFQEILQQDVQEFVPYVFQILSLLLELHTDSVPQPYMELFQFLLMPVLWDRPGNVTPLVRLIQAYISRGPQQIINLDKVEALLGVFQKLIASKSNDHEGFYLVQSLVEHFPEQIMDKYLTSIFRLLFQRLTSSKTTKFVKSFLVFMFLVAIKYGGSKLIQTIDSIQAQMFSMVCERLIILEIQKVSGSTEKKICAVGLTKLLCDTPEMTQGSYANFWTPILQALVGLFELPEDETIPDDEHFIEIEDTPGYQTAYSQLVFVGKRNHDPLAGVADPRVNLAQSLHKMSVARPGMIGPLVAQMNPQAQQFLQKYLQAANVNLS</sequence>
<dbReference type="Gene3D" id="1.25.10.10">
    <property type="entry name" value="Leucine-rich Repeat Variant"/>
    <property type="match status" value="1"/>
</dbReference>
<dbReference type="Pfam" id="PF08506">
    <property type="entry name" value="Cse1"/>
    <property type="match status" value="1"/>
</dbReference>
<evidence type="ECO:0000256" key="1">
    <source>
        <dbReference type="ARBA" id="ARBA00004123"/>
    </source>
</evidence>
<keyword evidence="5" id="KW-0813">Transport</keyword>
<evidence type="ECO:0000256" key="5">
    <source>
        <dbReference type="ARBA" id="ARBA00022448"/>
    </source>
</evidence>
<dbReference type="FunFam" id="1.25.10.10:FF:000057">
    <property type="entry name" value="Exportin-2 isoform 1"/>
    <property type="match status" value="1"/>
</dbReference>
<name>A0A553PRH1_TIGCA</name>
<dbReference type="GO" id="GO:0005049">
    <property type="term" value="F:nuclear export signal receptor activity"/>
    <property type="evidence" value="ECO:0007669"/>
    <property type="project" value="TreeGrafter"/>
</dbReference>
<evidence type="ECO:0000313" key="11">
    <source>
        <dbReference type="EMBL" id="TRY80276.1"/>
    </source>
</evidence>
<keyword evidence="8" id="KW-0539">Nucleus</keyword>
<organism evidence="11 12">
    <name type="scientific">Tigriopus californicus</name>
    <name type="common">Marine copepod</name>
    <dbReference type="NCBI Taxonomy" id="6832"/>
    <lineage>
        <taxon>Eukaryota</taxon>
        <taxon>Metazoa</taxon>
        <taxon>Ecdysozoa</taxon>
        <taxon>Arthropoda</taxon>
        <taxon>Crustacea</taxon>
        <taxon>Multicrustacea</taxon>
        <taxon>Hexanauplia</taxon>
        <taxon>Copepoda</taxon>
        <taxon>Harpacticoida</taxon>
        <taxon>Harpacticidae</taxon>
        <taxon>Tigriopus</taxon>
    </lineage>
</organism>
<proteinExistence type="inferred from homology"/>
<evidence type="ECO:0000256" key="6">
    <source>
        <dbReference type="ARBA" id="ARBA00022490"/>
    </source>
</evidence>
<dbReference type="InterPro" id="IPR016024">
    <property type="entry name" value="ARM-type_fold"/>
</dbReference>
<feature type="domain" description="Importin N-terminal" evidence="10">
    <location>
        <begin position="29"/>
        <end position="103"/>
    </location>
</feature>
<evidence type="ECO:0000256" key="2">
    <source>
        <dbReference type="ARBA" id="ARBA00004496"/>
    </source>
</evidence>
<evidence type="ECO:0000256" key="9">
    <source>
        <dbReference type="ARBA" id="ARBA00030693"/>
    </source>
</evidence>
<dbReference type="InterPro" id="IPR011989">
    <property type="entry name" value="ARM-like"/>
</dbReference>
<comment type="subcellular location">
    <subcellularLocation>
        <location evidence="2">Cytoplasm</location>
    </subcellularLocation>
    <subcellularLocation>
        <location evidence="1">Nucleus</location>
    </subcellularLocation>
</comment>
<evidence type="ECO:0000256" key="8">
    <source>
        <dbReference type="ARBA" id="ARBA00023242"/>
    </source>
</evidence>
<dbReference type="Pfam" id="PF03810">
    <property type="entry name" value="IBN_N"/>
    <property type="match status" value="1"/>
</dbReference>
<dbReference type="SUPFAM" id="SSF48371">
    <property type="entry name" value="ARM repeat"/>
    <property type="match status" value="1"/>
</dbReference>
<dbReference type="InterPro" id="IPR001494">
    <property type="entry name" value="Importin-beta_N"/>
</dbReference>
<dbReference type="InterPro" id="IPR005043">
    <property type="entry name" value="XPO2_C"/>
</dbReference>
<evidence type="ECO:0000313" key="12">
    <source>
        <dbReference type="Proteomes" id="UP000318571"/>
    </source>
</evidence>
<dbReference type="EMBL" id="VCGU01000001">
    <property type="protein sequence ID" value="TRY80276.1"/>
    <property type="molecule type" value="Genomic_DNA"/>
</dbReference>
<protein>
    <recommendedName>
        <fullName evidence="4">Exportin-2</fullName>
    </recommendedName>
    <alternativeName>
        <fullName evidence="9">Importin-alpha re-exporter</fullName>
    </alternativeName>
</protein>
<dbReference type="AlphaFoldDB" id="A0A553PRH1"/>
<keyword evidence="6" id="KW-0963">Cytoplasm</keyword>
<dbReference type="InterPro" id="IPR013713">
    <property type="entry name" value="XPO2_central"/>
</dbReference>
<dbReference type="GO" id="GO:0031267">
    <property type="term" value="F:small GTPase binding"/>
    <property type="evidence" value="ECO:0007669"/>
    <property type="project" value="InterPro"/>
</dbReference>
<dbReference type="GO" id="GO:0006606">
    <property type="term" value="P:protein import into nucleus"/>
    <property type="evidence" value="ECO:0007669"/>
    <property type="project" value="TreeGrafter"/>
</dbReference>
<accession>A0A553PRH1</accession>
<dbReference type="PANTHER" id="PTHR10997:SF8">
    <property type="entry name" value="EXPORTIN-2"/>
    <property type="match status" value="1"/>
</dbReference>
<comment type="caution">
    <text evidence="11">The sequence shown here is derived from an EMBL/GenBank/DDBJ whole genome shotgun (WGS) entry which is preliminary data.</text>
</comment>
<dbReference type="GO" id="GO:0005829">
    <property type="term" value="C:cytosol"/>
    <property type="evidence" value="ECO:0007669"/>
    <property type="project" value="TreeGrafter"/>
</dbReference>
<dbReference type="Proteomes" id="UP000318571">
    <property type="component" value="Chromosome 12"/>
</dbReference>
<keyword evidence="7" id="KW-0653">Protein transport</keyword>
<gene>
    <name evidence="11" type="ORF">TCAL_12722</name>
</gene>
<evidence type="ECO:0000256" key="7">
    <source>
        <dbReference type="ARBA" id="ARBA00022927"/>
    </source>
</evidence>
<dbReference type="PROSITE" id="PS50166">
    <property type="entry name" value="IMPORTIN_B_NT"/>
    <property type="match status" value="1"/>
</dbReference>
<evidence type="ECO:0000256" key="3">
    <source>
        <dbReference type="ARBA" id="ARBA00008669"/>
    </source>
</evidence>
<dbReference type="GO" id="GO:0006611">
    <property type="term" value="P:protein export from nucleus"/>
    <property type="evidence" value="ECO:0007669"/>
    <property type="project" value="TreeGrafter"/>
</dbReference>